<keyword evidence="2" id="KW-1185">Reference proteome</keyword>
<reference evidence="1 2" key="1">
    <citation type="journal article" date="2019" name="Nat. Ecol. Evol.">
        <title>Megaphylogeny resolves global patterns of mushroom evolution.</title>
        <authorList>
            <person name="Varga T."/>
            <person name="Krizsan K."/>
            <person name="Foldi C."/>
            <person name="Dima B."/>
            <person name="Sanchez-Garcia M."/>
            <person name="Sanchez-Ramirez S."/>
            <person name="Szollosi G.J."/>
            <person name="Szarkandi J.G."/>
            <person name="Papp V."/>
            <person name="Albert L."/>
            <person name="Andreopoulos W."/>
            <person name="Angelini C."/>
            <person name="Antonin V."/>
            <person name="Barry K.W."/>
            <person name="Bougher N.L."/>
            <person name="Buchanan P."/>
            <person name="Buyck B."/>
            <person name="Bense V."/>
            <person name="Catcheside P."/>
            <person name="Chovatia M."/>
            <person name="Cooper J."/>
            <person name="Damon W."/>
            <person name="Desjardin D."/>
            <person name="Finy P."/>
            <person name="Geml J."/>
            <person name="Haridas S."/>
            <person name="Hughes K."/>
            <person name="Justo A."/>
            <person name="Karasinski D."/>
            <person name="Kautmanova I."/>
            <person name="Kiss B."/>
            <person name="Kocsube S."/>
            <person name="Kotiranta H."/>
            <person name="LaButti K.M."/>
            <person name="Lechner B.E."/>
            <person name="Liimatainen K."/>
            <person name="Lipzen A."/>
            <person name="Lukacs Z."/>
            <person name="Mihaltcheva S."/>
            <person name="Morgado L.N."/>
            <person name="Niskanen T."/>
            <person name="Noordeloos M.E."/>
            <person name="Ohm R.A."/>
            <person name="Ortiz-Santana B."/>
            <person name="Ovrebo C."/>
            <person name="Racz N."/>
            <person name="Riley R."/>
            <person name="Savchenko A."/>
            <person name="Shiryaev A."/>
            <person name="Soop K."/>
            <person name="Spirin V."/>
            <person name="Szebenyi C."/>
            <person name="Tomsovsky M."/>
            <person name="Tulloss R.E."/>
            <person name="Uehling J."/>
            <person name="Grigoriev I.V."/>
            <person name="Vagvolgyi C."/>
            <person name="Papp T."/>
            <person name="Martin F.M."/>
            <person name="Miettinen O."/>
            <person name="Hibbett D.S."/>
            <person name="Nagy L.G."/>
        </authorList>
    </citation>
    <scope>NUCLEOTIDE SEQUENCE [LARGE SCALE GENOMIC DNA]</scope>
    <source>
        <strain evidence="1 2">FP101781</strain>
    </source>
</reference>
<dbReference type="AlphaFoldDB" id="A0A4Y7TMU0"/>
<organism evidence="1 2">
    <name type="scientific">Coprinellus micaceus</name>
    <name type="common">Glistening ink-cap mushroom</name>
    <name type="synonym">Coprinus micaceus</name>
    <dbReference type="NCBI Taxonomy" id="71717"/>
    <lineage>
        <taxon>Eukaryota</taxon>
        <taxon>Fungi</taxon>
        <taxon>Dikarya</taxon>
        <taxon>Basidiomycota</taxon>
        <taxon>Agaricomycotina</taxon>
        <taxon>Agaricomycetes</taxon>
        <taxon>Agaricomycetidae</taxon>
        <taxon>Agaricales</taxon>
        <taxon>Agaricineae</taxon>
        <taxon>Psathyrellaceae</taxon>
        <taxon>Coprinellus</taxon>
    </lineage>
</organism>
<name>A0A4Y7TMU0_COPMI</name>
<evidence type="ECO:0000313" key="2">
    <source>
        <dbReference type="Proteomes" id="UP000298030"/>
    </source>
</evidence>
<gene>
    <name evidence="1" type="ORF">FA13DRAFT_1351084</name>
</gene>
<protein>
    <submittedName>
        <fullName evidence="1">Uncharacterized protein</fullName>
    </submittedName>
</protein>
<sequence>MSRILGIITAARRLTSGPRPHTVLHALLLRSLAGFTRLFVTPQAPWVIRWRQRPSTTSIDGLFPSEVVHHCVVDVRLSLTATRNSIGQGNVMHNSELTVERLQADFKDCGGGHQRHAQLIVDHVYVFIPRSVPSHGRSKDFLELALGE</sequence>
<proteinExistence type="predicted"/>
<dbReference type="EMBL" id="QPFP01000007">
    <property type="protein sequence ID" value="TEB35513.1"/>
    <property type="molecule type" value="Genomic_DNA"/>
</dbReference>
<accession>A0A4Y7TMU0</accession>
<comment type="caution">
    <text evidence="1">The sequence shown here is derived from an EMBL/GenBank/DDBJ whole genome shotgun (WGS) entry which is preliminary data.</text>
</comment>
<dbReference type="Proteomes" id="UP000298030">
    <property type="component" value="Unassembled WGS sequence"/>
</dbReference>
<evidence type="ECO:0000313" key="1">
    <source>
        <dbReference type="EMBL" id="TEB35513.1"/>
    </source>
</evidence>